<dbReference type="EMBL" id="BJOL01000018">
    <property type="protein sequence ID" value="GED59134.1"/>
    <property type="molecule type" value="Genomic_DNA"/>
</dbReference>
<evidence type="ECO:0000313" key="4">
    <source>
        <dbReference type="EMBL" id="KLI01208.1"/>
    </source>
</evidence>
<sequence>MSKLEATIRLEQRFAILREVIAGYRIRLQEMEKEVVELFATNQLSAISACMGEKQRIVRLMNRLEQFIVQWESNNTDVGIAHEPKREHLNT</sequence>
<keyword evidence="7" id="KW-1185">Reference proteome</keyword>
<evidence type="ECO:0000313" key="5">
    <source>
        <dbReference type="Proteomes" id="UP000035218"/>
    </source>
</evidence>
<dbReference type="AlphaFoldDB" id="A0A0H0SUG5"/>
<protein>
    <submittedName>
        <fullName evidence="2">Uncharacterized protein</fullName>
    </submittedName>
</protein>
<dbReference type="Proteomes" id="UP000319498">
    <property type="component" value="Unassembled WGS sequence"/>
</dbReference>
<dbReference type="RefSeq" id="WP_007717030.1">
    <property type="nucleotide sequence ID" value="NZ_BJOL01000018.1"/>
</dbReference>
<keyword evidence="1" id="KW-0175">Coiled coil</keyword>
<dbReference type="Proteomes" id="UP000035218">
    <property type="component" value="Unassembled WGS sequence"/>
</dbReference>
<organism evidence="2 6">
    <name type="scientific">Brevibacillus formosus</name>
    <dbReference type="NCBI Taxonomy" id="54913"/>
    <lineage>
        <taxon>Bacteria</taxon>
        <taxon>Bacillati</taxon>
        <taxon>Bacillota</taxon>
        <taxon>Bacilli</taxon>
        <taxon>Bacillales</taxon>
        <taxon>Paenibacillaceae</taxon>
        <taxon>Brevibacillus</taxon>
    </lineage>
</organism>
<reference evidence="4 5" key="1">
    <citation type="submission" date="2015-05" db="EMBL/GenBank/DDBJ databases">
        <title>Genome sequencing project for genomic taxonomy and phylogenomics of Bacillus-like bacteria.</title>
        <authorList>
            <person name="Liu B."/>
            <person name="Wang J."/>
            <person name="Zhu Y."/>
            <person name="Liu G."/>
            <person name="Chen Q."/>
            <person name="Chen Z."/>
            <person name="Lan J."/>
            <person name="Che J."/>
            <person name="Ge C."/>
            <person name="Shi H."/>
            <person name="Pan Z."/>
            <person name="Liu X."/>
        </authorList>
    </citation>
    <scope>NUCLEOTIDE SEQUENCE [LARGE SCALE GENOMIC DNA]</scope>
    <source>
        <strain evidence="4 5">DSM 9885</strain>
    </source>
</reference>
<accession>A0A0H0SUG5</accession>
<dbReference type="EMBL" id="LDCN01000001">
    <property type="protein sequence ID" value="KLI01208.1"/>
    <property type="molecule type" value="Genomic_DNA"/>
</dbReference>
<evidence type="ECO:0000313" key="7">
    <source>
        <dbReference type="Proteomes" id="UP000319498"/>
    </source>
</evidence>
<evidence type="ECO:0000256" key="1">
    <source>
        <dbReference type="SAM" id="Coils"/>
    </source>
</evidence>
<dbReference type="GeneID" id="87584368"/>
<dbReference type="KEGG" id="bfm:BP422_16055"/>
<dbReference type="Proteomes" id="UP000197781">
    <property type="component" value="Chromosome"/>
</dbReference>
<dbReference type="EMBL" id="CP018145">
    <property type="protein sequence ID" value="ASJ54944.1"/>
    <property type="molecule type" value="Genomic_DNA"/>
</dbReference>
<evidence type="ECO:0000313" key="2">
    <source>
        <dbReference type="EMBL" id="ASJ54944.1"/>
    </source>
</evidence>
<reference evidence="2 6" key="2">
    <citation type="submission" date="2016-11" db="EMBL/GenBank/DDBJ databases">
        <authorList>
            <person name="Jaros S."/>
            <person name="Januszkiewicz K."/>
            <person name="Wedrychowicz H."/>
        </authorList>
    </citation>
    <scope>NUCLEOTIDE SEQUENCE [LARGE SCALE GENOMIC DNA]</scope>
    <source>
        <strain evidence="2 6">NF2</strain>
    </source>
</reference>
<name>A0A0H0SUG5_9BACL</name>
<evidence type="ECO:0000313" key="6">
    <source>
        <dbReference type="Proteomes" id="UP000197781"/>
    </source>
</evidence>
<reference evidence="3 7" key="3">
    <citation type="submission" date="2019-06" db="EMBL/GenBank/DDBJ databases">
        <title>Whole genome shotgun sequence of Brevibacillus formosus NBRC 15716.</title>
        <authorList>
            <person name="Hosoyama A."/>
            <person name="Uohara A."/>
            <person name="Ohji S."/>
            <person name="Ichikawa N."/>
        </authorList>
    </citation>
    <scope>NUCLEOTIDE SEQUENCE [LARGE SCALE GENOMIC DNA]</scope>
    <source>
        <strain evidence="3 7">NBRC 15716</strain>
    </source>
</reference>
<dbReference type="OrthoDB" id="2468341at2"/>
<feature type="coiled-coil region" evidence="1">
    <location>
        <begin position="14"/>
        <end position="41"/>
    </location>
</feature>
<evidence type="ECO:0000313" key="3">
    <source>
        <dbReference type="EMBL" id="GED59134.1"/>
    </source>
</evidence>
<gene>
    <name evidence="4" type="ORF">AA984_04690</name>
    <name evidence="3" type="ORF">BFO01nite_32660</name>
    <name evidence="2" type="ORF">BP422_16055</name>
</gene>
<proteinExistence type="predicted"/>